<dbReference type="OrthoDB" id="9792991at2"/>
<keyword evidence="9 17" id="KW-0418">Kinase</keyword>
<comment type="caution">
    <text evidence="17">The sequence shown here is derived from an EMBL/GenBank/DDBJ whole genome shotgun (WGS) entry which is preliminary data.</text>
</comment>
<feature type="transmembrane region" description="Helical" evidence="14">
    <location>
        <begin position="344"/>
        <end position="369"/>
    </location>
</feature>
<evidence type="ECO:0000256" key="13">
    <source>
        <dbReference type="ARBA" id="ARBA00023136"/>
    </source>
</evidence>
<evidence type="ECO:0000256" key="6">
    <source>
        <dbReference type="ARBA" id="ARBA00022679"/>
    </source>
</evidence>
<dbReference type="SUPFAM" id="SSF47384">
    <property type="entry name" value="Homodimeric domain of signal transducing histidine kinase"/>
    <property type="match status" value="1"/>
</dbReference>
<dbReference type="GO" id="GO:0005524">
    <property type="term" value="F:ATP binding"/>
    <property type="evidence" value="ECO:0007669"/>
    <property type="project" value="UniProtKB-KW"/>
</dbReference>
<dbReference type="SMART" id="SM00388">
    <property type="entry name" value="HisKA"/>
    <property type="match status" value="1"/>
</dbReference>
<dbReference type="GO" id="GO:0000155">
    <property type="term" value="F:phosphorelay sensor kinase activity"/>
    <property type="evidence" value="ECO:0007669"/>
    <property type="project" value="InterPro"/>
</dbReference>
<keyword evidence="8" id="KW-0547">Nucleotide-binding</keyword>
<proteinExistence type="predicted"/>
<dbReference type="GO" id="GO:0005886">
    <property type="term" value="C:plasma membrane"/>
    <property type="evidence" value="ECO:0007669"/>
    <property type="project" value="UniProtKB-SubCell"/>
</dbReference>
<comment type="catalytic activity">
    <reaction evidence="1">
        <text>ATP + protein L-histidine = ADP + protein N-phospho-L-histidine.</text>
        <dbReference type="EC" id="2.7.13.3"/>
    </reaction>
</comment>
<evidence type="ECO:0000256" key="7">
    <source>
        <dbReference type="ARBA" id="ARBA00022692"/>
    </source>
</evidence>
<dbReference type="SMART" id="SM00387">
    <property type="entry name" value="HATPase_c"/>
    <property type="match status" value="1"/>
</dbReference>
<reference evidence="17 18" key="1">
    <citation type="journal article" date="2005" name="Int. J. Syst. Evol. Microbiol.">
        <title>Bacillus litoralis sp. nov., isolated from a tidal flat of the Yellow Sea in Korea.</title>
        <authorList>
            <person name="Yoon J.H."/>
            <person name="Oh T.K."/>
        </authorList>
    </citation>
    <scope>NUCLEOTIDE SEQUENCE [LARGE SCALE GENOMIC DNA]</scope>
    <source>
        <strain evidence="17 18">SW-211</strain>
    </source>
</reference>
<dbReference type="Pfam" id="PF02518">
    <property type="entry name" value="HATPase_c"/>
    <property type="match status" value="1"/>
</dbReference>
<dbReference type="Gene3D" id="1.10.287.130">
    <property type="match status" value="1"/>
</dbReference>
<evidence type="ECO:0000256" key="10">
    <source>
        <dbReference type="ARBA" id="ARBA00022840"/>
    </source>
</evidence>
<evidence type="ECO:0000256" key="14">
    <source>
        <dbReference type="SAM" id="Phobius"/>
    </source>
</evidence>
<dbReference type="InterPro" id="IPR003594">
    <property type="entry name" value="HATPase_dom"/>
</dbReference>
<dbReference type="Pfam" id="PF00512">
    <property type="entry name" value="HisKA"/>
    <property type="match status" value="1"/>
</dbReference>
<dbReference type="InterPro" id="IPR005467">
    <property type="entry name" value="His_kinase_dom"/>
</dbReference>
<dbReference type="PROSITE" id="PS50109">
    <property type="entry name" value="HIS_KIN"/>
    <property type="match status" value="1"/>
</dbReference>
<feature type="transmembrane region" description="Helical" evidence="14">
    <location>
        <begin position="431"/>
        <end position="450"/>
    </location>
</feature>
<organism evidence="17 18">
    <name type="scientific">Metabacillus litoralis</name>
    <dbReference type="NCBI Taxonomy" id="152268"/>
    <lineage>
        <taxon>Bacteria</taxon>
        <taxon>Bacillati</taxon>
        <taxon>Bacillota</taxon>
        <taxon>Bacilli</taxon>
        <taxon>Bacillales</taxon>
        <taxon>Bacillaceae</taxon>
        <taxon>Metabacillus</taxon>
    </lineage>
</organism>
<dbReference type="FunFam" id="3.30.565.10:FF:000013">
    <property type="entry name" value="Two-component sensor histidine kinase"/>
    <property type="match status" value="1"/>
</dbReference>
<dbReference type="PRINTS" id="PR00344">
    <property type="entry name" value="BCTRLSENSOR"/>
</dbReference>
<evidence type="ECO:0000313" key="17">
    <source>
        <dbReference type="EMBL" id="TXC90506.1"/>
    </source>
</evidence>
<dbReference type="PANTHER" id="PTHR45528:SF1">
    <property type="entry name" value="SENSOR HISTIDINE KINASE CPXA"/>
    <property type="match status" value="1"/>
</dbReference>
<evidence type="ECO:0000256" key="3">
    <source>
        <dbReference type="ARBA" id="ARBA00012438"/>
    </source>
</evidence>
<sequence length="732" mass="84932">MDTKWKNRSLLIVWLVLFTYGISGVLSVINNNYDFEKQSYFKTSQFEQTIDELLMYVNSFEIAYQSKEEVKKLITVSNEEIAEHRFHYGNLTDQIMNIEGQYVSKIEEAQSENVAELYRKEKDEKIADITKNFESDEYVKEKIIKEKEQAIDEHFDGLESYRGEYQSYKEAFFYYLKNTSSGDVYTNLPIKDDRSIEKYINEETTHHVIEYPSKQNTYLSLNNRVLYPDEEYLHVGDENSDDLYEGTIAVVKNSGNNNFVLANYQEFKTQQKLFWGKVIAAIIALFISFFIGRKLNVISRIQSNRIKGIADKLPIDVAFFFFGCTTFFWWILFLDSLDYIYYDFVWFVIELGWLSLFLGLSLVQGIYLYPRVINVFSHKEKLENTLTSKLIKMVQVAFLNKTVGWQVFTLLAIVFVFGAGFGLVLYEPEILLVYIPVFIVLGLPIFLLIVKRTAYFNEITSNTNALANGHFEPDLKITGKSVLAKLAEDINSMKHGVKRSQKEQVKSERLKTELITNVSHDLRTPLTSIITYSELLKNPNIEEDERKTYIEIIDRKSKRLKSLIDDLFEASKMASGNIELSKAKVDVVQLLQQALAEYNESIQESTIQFRVMNPESSVFSYVDGQKLWRVFDNLIGNILKYSLEHTRAYIQVKEENNQVCITFKNISKYELNDDVEELFERFKRGDKSRQTEGSGLGLAIAKSIIDLHEGQLNIDVDGDLYKVTILLNKIEE</sequence>
<feature type="transmembrane region" description="Helical" evidence="14">
    <location>
        <begin position="313"/>
        <end position="332"/>
    </location>
</feature>
<keyword evidence="10" id="KW-0067">ATP-binding</keyword>
<dbReference type="EC" id="2.7.13.3" evidence="3"/>
<comment type="subcellular location">
    <subcellularLocation>
        <location evidence="2">Cell membrane</location>
        <topology evidence="2">Multi-pass membrane protein</topology>
    </subcellularLocation>
</comment>
<dbReference type="FunFam" id="1.10.287.130:FF:000008">
    <property type="entry name" value="Two-component sensor histidine kinase"/>
    <property type="match status" value="1"/>
</dbReference>
<keyword evidence="4" id="KW-1003">Cell membrane</keyword>
<dbReference type="EMBL" id="VOQF01000006">
    <property type="protein sequence ID" value="TXC90506.1"/>
    <property type="molecule type" value="Genomic_DNA"/>
</dbReference>
<keyword evidence="11 14" id="KW-1133">Transmembrane helix</keyword>
<dbReference type="InterPro" id="IPR036890">
    <property type="entry name" value="HATPase_C_sf"/>
</dbReference>
<keyword evidence="7 14" id="KW-0812">Transmembrane</keyword>
<gene>
    <name evidence="17" type="ORF">FS935_11330</name>
</gene>
<dbReference type="PANTHER" id="PTHR45528">
    <property type="entry name" value="SENSOR HISTIDINE KINASE CPXA"/>
    <property type="match status" value="1"/>
</dbReference>
<protein>
    <recommendedName>
        <fullName evidence="3">histidine kinase</fullName>
        <ecNumber evidence="3">2.7.13.3</ecNumber>
    </recommendedName>
</protein>
<feature type="transmembrane region" description="Helical" evidence="14">
    <location>
        <begin position="273"/>
        <end position="292"/>
    </location>
</feature>
<dbReference type="Proteomes" id="UP000321363">
    <property type="component" value="Unassembled WGS sequence"/>
</dbReference>
<dbReference type="InterPro" id="IPR004358">
    <property type="entry name" value="Sig_transdc_His_kin-like_C"/>
</dbReference>
<keyword evidence="13 14" id="KW-0472">Membrane</keyword>
<evidence type="ECO:0000259" key="16">
    <source>
        <dbReference type="PROSITE" id="PS50885"/>
    </source>
</evidence>
<evidence type="ECO:0000256" key="11">
    <source>
        <dbReference type="ARBA" id="ARBA00022989"/>
    </source>
</evidence>
<dbReference type="InterPro" id="IPR036097">
    <property type="entry name" value="HisK_dim/P_sf"/>
</dbReference>
<keyword evidence="18" id="KW-1185">Reference proteome</keyword>
<feature type="transmembrane region" description="Helical" evidence="14">
    <location>
        <begin position="403"/>
        <end position="425"/>
    </location>
</feature>
<dbReference type="InterPro" id="IPR050398">
    <property type="entry name" value="HssS/ArlS-like"/>
</dbReference>
<dbReference type="RefSeq" id="WP_146948618.1">
    <property type="nucleotide sequence ID" value="NZ_VOQF01000006.1"/>
</dbReference>
<feature type="domain" description="HAMP" evidence="16">
    <location>
        <begin position="457"/>
        <end position="502"/>
    </location>
</feature>
<evidence type="ECO:0000256" key="5">
    <source>
        <dbReference type="ARBA" id="ARBA00022553"/>
    </source>
</evidence>
<dbReference type="SUPFAM" id="SSF55874">
    <property type="entry name" value="ATPase domain of HSP90 chaperone/DNA topoisomerase II/histidine kinase"/>
    <property type="match status" value="1"/>
</dbReference>
<evidence type="ECO:0000256" key="8">
    <source>
        <dbReference type="ARBA" id="ARBA00022741"/>
    </source>
</evidence>
<dbReference type="CDD" id="cd00082">
    <property type="entry name" value="HisKA"/>
    <property type="match status" value="1"/>
</dbReference>
<dbReference type="AlphaFoldDB" id="A0A5C6W3X9"/>
<evidence type="ECO:0000256" key="4">
    <source>
        <dbReference type="ARBA" id="ARBA00022475"/>
    </source>
</evidence>
<keyword evidence="12" id="KW-0902">Two-component regulatory system</keyword>
<dbReference type="InterPro" id="IPR003660">
    <property type="entry name" value="HAMP_dom"/>
</dbReference>
<evidence type="ECO:0000256" key="2">
    <source>
        <dbReference type="ARBA" id="ARBA00004651"/>
    </source>
</evidence>
<dbReference type="Gene3D" id="3.30.565.10">
    <property type="entry name" value="Histidine kinase-like ATPase, C-terminal domain"/>
    <property type="match status" value="1"/>
</dbReference>
<accession>A0A5C6W3X9</accession>
<keyword evidence="5" id="KW-0597">Phosphoprotein</keyword>
<name>A0A5C6W3X9_9BACI</name>
<evidence type="ECO:0000313" key="18">
    <source>
        <dbReference type="Proteomes" id="UP000321363"/>
    </source>
</evidence>
<keyword evidence="6" id="KW-0808">Transferase</keyword>
<evidence type="ECO:0000256" key="12">
    <source>
        <dbReference type="ARBA" id="ARBA00023012"/>
    </source>
</evidence>
<dbReference type="PROSITE" id="PS50885">
    <property type="entry name" value="HAMP"/>
    <property type="match status" value="1"/>
</dbReference>
<evidence type="ECO:0000256" key="9">
    <source>
        <dbReference type="ARBA" id="ARBA00022777"/>
    </source>
</evidence>
<feature type="domain" description="Histidine kinase" evidence="15">
    <location>
        <begin position="517"/>
        <end position="731"/>
    </location>
</feature>
<dbReference type="InterPro" id="IPR003661">
    <property type="entry name" value="HisK_dim/P_dom"/>
</dbReference>
<evidence type="ECO:0000256" key="1">
    <source>
        <dbReference type="ARBA" id="ARBA00000085"/>
    </source>
</evidence>
<evidence type="ECO:0000259" key="15">
    <source>
        <dbReference type="PROSITE" id="PS50109"/>
    </source>
</evidence>